<protein>
    <recommendedName>
        <fullName evidence="6">FYVE-type domain-containing protein</fullName>
    </recommendedName>
</protein>
<proteinExistence type="predicted"/>
<evidence type="ECO:0000256" key="3">
    <source>
        <dbReference type="ARBA" id="ARBA00022833"/>
    </source>
</evidence>
<feature type="domain" description="FYVE-type" evidence="6">
    <location>
        <begin position="178"/>
        <end position="212"/>
    </location>
</feature>
<dbReference type="PROSITE" id="PS00028">
    <property type="entry name" value="ZINC_FINGER_C2H2_1"/>
    <property type="match status" value="1"/>
</dbReference>
<dbReference type="Pfam" id="PF01363">
    <property type="entry name" value="FYVE"/>
    <property type="match status" value="1"/>
</dbReference>
<dbReference type="SUPFAM" id="SSF57903">
    <property type="entry name" value="FYVE/PHD zinc finger"/>
    <property type="match status" value="1"/>
</dbReference>
<dbReference type="AlphaFoldDB" id="A0ABD6ENA5"/>
<organism evidence="7 8">
    <name type="scientific">Gnathostoma spinigerum</name>
    <dbReference type="NCBI Taxonomy" id="75299"/>
    <lineage>
        <taxon>Eukaryota</taxon>
        <taxon>Metazoa</taxon>
        <taxon>Ecdysozoa</taxon>
        <taxon>Nematoda</taxon>
        <taxon>Chromadorea</taxon>
        <taxon>Rhabditida</taxon>
        <taxon>Spirurina</taxon>
        <taxon>Gnathostomatomorpha</taxon>
        <taxon>Gnathostomatoidea</taxon>
        <taxon>Gnathostomatidae</taxon>
        <taxon>Gnathostoma</taxon>
    </lineage>
</organism>
<sequence>MNAESTYSTEMDEVVRQGFLCPFCMQDLGNLSLLYAHVRKFHPESSEDTDTLEQLKGFLDKAKQKILLFDSTSCSMSAFAECQVSKTKALSVTPSTEILKRKEKVSTVRSDAHGHNQELGVWRSHTEYFLQCRMPCVNDVAVETNNLIIRLDKLINHCPDDAARRKDFERSIVPWTTDSQAHECRCCRIKFSFKKRKHHCRLCGKIICHSCSKFLPFVTARKLTNPAFAAGLLLETGRFEKSSADDHGTSETMSSLGISKFAKAGDSIQQMKKKSEKILSTTLSLVKGDGAEVSLSSLLLQDENEHLRICESCKILLDVRDEKMDQAASPPMITILYDRLCNLSDELHRLIPSYSRMADSLRRGESIYSLESAKQLRQKLFQLHKEIDVVSEKIENLGLGDVSKNTNTRESILQKNIRYLAVQNLQETMHQMTQLPTADEFALLQEKRRSEIQRQVEKERQALLMVVKNSPSSSDIDDFLRSSSSSKNTDVKPNLKASVSFAGISTSRAFVDSGWTPSCTPQLSLNPFLDDEEINPIEQQVSIIKG</sequence>
<evidence type="ECO:0000256" key="2">
    <source>
        <dbReference type="ARBA" id="ARBA00022771"/>
    </source>
</evidence>
<dbReference type="InterPro" id="IPR013087">
    <property type="entry name" value="Znf_C2H2_type"/>
</dbReference>
<keyword evidence="1" id="KW-0479">Metal-binding</keyword>
<dbReference type="Gene3D" id="3.30.40.10">
    <property type="entry name" value="Zinc/RING finger domain, C3HC4 (zinc finger)"/>
    <property type="match status" value="1"/>
</dbReference>
<dbReference type="Proteomes" id="UP001608902">
    <property type="component" value="Unassembled WGS sequence"/>
</dbReference>
<dbReference type="InterPro" id="IPR052727">
    <property type="entry name" value="Rab4/Rab5_effector"/>
</dbReference>
<dbReference type="SMART" id="SM00064">
    <property type="entry name" value="FYVE"/>
    <property type="match status" value="1"/>
</dbReference>
<name>A0ABD6ENA5_9BILA</name>
<evidence type="ECO:0000256" key="1">
    <source>
        <dbReference type="ARBA" id="ARBA00022723"/>
    </source>
</evidence>
<evidence type="ECO:0000259" key="6">
    <source>
        <dbReference type="PROSITE" id="PS50178"/>
    </source>
</evidence>
<dbReference type="PANTHER" id="PTHR13510:SF44">
    <property type="entry name" value="RABENOSYN-5"/>
    <property type="match status" value="1"/>
</dbReference>
<dbReference type="InterPro" id="IPR013083">
    <property type="entry name" value="Znf_RING/FYVE/PHD"/>
</dbReference>
<comment type="caution">
    <text evidence="7">The sequence shown here is derived from an EMBL/GenBank/DDBJ whole genome shotgun (WGS) entry which is preliminary data.</text>
</comment>
<dbReference type="InterPro" id="IPR000306">
    <property type="entry name" value="Znf_FYVE"/>
</dbReference>
<accession>A0ABD6ENA5</accession>
<evidence type="ECO:0000256" key="5">
    <source>
        <dbReference type="SAM" id="MobiDB-lite"/>
    </source>
</evidence>
<keyword evidence="8" id="KW-1185">Reference proteome</keyword>
<gene>
    <name evidence="7" type="ORF">AB6A40_008152</name>
</gene>
<dbReference type="InterPro" id="IPR011011">
    <property type="entry name" value="Znf_FYVE_PHD"/>
</dbReference>
<evidence type="ECO:0000256" key="4">
    <source>
        <dbReference type="PROSITE-ProRule" id="PRU00091"/>
    </source>
</evidence>
<reference evidence="7 8" key="1">
    <citation type="submission" date="2024-08" db="EMBL/GenBank/DDBJ databases">
        <title>Gnathostoma spinigerum genome.</title>
        <authorList>
            <person name="Gonzalez-Bertolin B."/>
            <person name="Monzon S."/>
            <person name="Zaballos A."/>
            <person name="Jimenez P."/>
            <person name="Dekumyoy P."/>
            <person name="Varona S."/>
            <person name="Cuesta I."/>
            <person name="Sumanam S."/>
            <person name="Adisakwattana P."/>
            <person name="Gasser R.B."/>
            <person name="Hernandez-Gonzalez A."/>
            <person name="Young N.D."/>
            <person name="Perteguer M.J."/>
        </authorList>
    </citation>
    <scope>NUCLEOTIDE SEQUENCE [LARGE SCALE GENOMIC DNA]</scope>
    <source>
        <strain evidence="7">AL3</strain>
        <tissue evidence="7">Liver</tissue>
    </source>
</reference>
<evidence type="ECO:0000313" key="7">
    <source>
        <dbReference type="EMBL" id="MFH4981443.1"/>
    </source>
</evidence>
<dbReference type="GO" id="GO:0008270">
    <property type="term" value="F:zinc ion binding"/>
    <property type="evidence" value="ECO:0007669"/>
    <property type="project" value="UniProtKB-KW"/>
</dbReference>
<dbReference type="PROSITE" id="PS50178">
    <property type="entry name" value="ZF_FYVE"/>
    <property type="match status" value="1"/>
</dbReference>
<dbReference type="InterPro" id="IPR017455">
    <property type="entry name" value="Znf_FYVE-rel"/>
</dbReference>
<dbReference type="PANTHER" id="PTHR13510">
    <property type="entry name" value="FYVE-FINGER-CONTAINING RAB5 EFFECTOR PROTEIN RABENOSYN-5-RELATED"/>
    <property type="match status" value="1"/>
</dbReference>
<evidence type="ECO:0000313" key="8">
    <source>
        <dbReference type="Proteomes" id="UP001608902"/>
    </source>
</evidence>
<keyword evidence="2 4" id="KW-0863">Zinc-finger</keyword>
<keyword evidence="3" id="KW-0862">Zinc</keyword>
<feature type="region of interest" description="Disordered" evidence="5">
    <location>
        <begin position="471"/>
        <end position="492"/>
    </location>
</feature>
<dbReference type="EMBL" id="JBGFUD010007213">
    <property type="protein sequence ID" value="MFH4981443.1"/>
    <property type="molecule type" value="Genomic_DNA"/>
</dbReference>